<feature type="compositionally biased region" description="Basic and acidic residues" evidence="1">
    <location>
        <begin position="14"/>
        <end position="25"/>
    </location>
</feature>
<feature type="compositionally biased region" description="Basic and acidic residues" evidence="1">
    <location>
        <begin position="822"/>
        <end position="835"/>
    </location>
</feature>
<feature type="region of interest" description="Disordered" evidence="1">
    <location>
        <begin position="1"/>
        <end position="29"/>
    </location>
</feature>
<evidence type="ECO:0000313" key="3">
    <source>
        <dbReference type="EMBL" id="WBP87872.1"/>
    </source>
</evidence>
<feature type="region of interest" description="Disordered" evidence="1">
    <location>
        <begin position="114"/>
        <end position="150"/>
    </location>
</feature>
<feature type="region of interest" description="Disordered" evidence="1">
    <location>
        <begin position="754"/>
        <end position="835"/>
    </location>
</feature>
<gene>
    <name evidence="3" type="ORF">O1G21_19840</name>
</gene>
<keyword evidence="4" id="KW-1185">Reference proteome</keyword>
<evidence type="ECO:0000256" key="1">
    <source>
        <dbReference type="SAM" id="MobiDB-lite"/>
    </source>
</evidence>
<dbReference type="InterPro" id="IPR046112">
    <property type="entry name" value="DUF6049"/>
</dbReference>
<keyword evidence="2" id="KW-0472">Membrane</keyword>
<dbReference type="RefSeq" id="WP_270145708.1">
    <property type="nucleotide sequence ID" value="NZ_CP115450.1"/>
</dbReference>
<evidence type="ECO:0000313" key="4">
    <source>
        <dbReference type="Proteomes" id="UP001212821"/>
    </source>
</evidence>
<reference evidence="4" key="1">
    <citation type="submission" date="2022-12" db="EMBL/GenBank/DDBJ databases">
        <authorList>
            <person name="Mo P."/>
        </authorList>
    </citation>
    <scope>NUCLEOTIDE SEQUENCE [LARGE SCALE GENOMIC DNA]</scope>
    <source>
        <strain evidence="4">HUAS 3-15</strain>
    </source>
</reference>
<name>A0ABY7Q582_9ACTN</name>
<sequence length="835" mass="87566">MSEPARHSGLGAHRPPDRRTGRPADGRSPGRLARRFAAACAAALTLFTAAPAMALPAGGNISPAADATATAEYPVALTIESVTPQLAVPNGTVSITGHVTNAGKSALKGAHAAVRKPASTKPLQRRSELQGVATRTTPRGDDGTELDSPQYALPELKPGQSLPYTLSVAVSDLGLSESGVYELAVDAWGSTDDNPRDRALGIARTFLPFSTGGTEAQPTKVTTLWPLVHAPVLAAQTAADNDQTLPVLRDDSLATDLAPGGRLYELVDTGSKLTGLTWVIDPDLLDAAFAMTGKYRVQKPGSEAEGKSAKDDNTVQHDASPAAEAWLNKLRAAVAKSGSQVIALPYADPDLASIAHNGADLSGMGTALDKAATAGRLTVEGRLSVDTRSDVAWPYQGYLDQQIAGFARQTGSSLVLVNGASMPDPDSVNYTPTAVRPIGNGQSAVVADDTVSSLLQKDLSDPKDQTDATQRFLAETFTITHEQPQNQRGLLVMPPREMTAATAKVLAGALQTATDKWLTPAKLDALAQSAPDPKANTTVPSPADYPTQARASELPASALSGTDKLQWDLDTLMRVLTLPQRVRGPFSAAMVRSLSTEWRPQALAGEDYRKGVGGYLTELTRAVQVPPKKVVTLSGNTGQIQVSVRNDLTQTVTNLKLRLTSNQPNRLGVGKPEDLVLPPSQSVTLRFNAEARNNGPVQMTAQLWTTGPDARPYGEPKTFTVEVTSVTNGVLYVFAGAAVLLVLAALRFFRQRKRRGGHPHEDGDQPVGDGPATDGPDGAAGTEPEEPGATAPERTQGPAENDPADGSAGDGPAQTPRASSPDGRDRTASDEKVGP</sequence>
<feature type="compositionally biased region" description="Low complexity" evidence="1">
    <location>
        <begin position="768"/>
        <end position="793"/>
    </location>
</feature>
<dbReference type="Pfam" id="PF19516">
    <property type="entry name" value="DUF6049"/>
    <property type="match status" value="1"/>
</dbReference>
<keyword evidence="2" id="KW-1133">Transmembrane helix</keyword>
<protein>
    <submittedName>
        <fullName evidence="3">DUF6049 family protein</fullName>
    </submittedName>
</protein>
<feature type="region of interest" description="Disordered" evidence="1">
    <location>
        <begin position="528"/>
        <end position="547"/>
    </location>
</feature>
<proteinExistence type="predicted"/>
<dbReference type="EMBL" id="CP115450">
    <property type="protein sequence ID" value="WBP87872.1"/>
    <property type="molecule type" value="Genomic_DNA"/>
</dbReference>
<feature type="transmembrane region" description="Helical" evidence="2">
    <location>
        <begin position="729"/>
        <end position="749"/>
    </location>
</feature>
<keyword evidence="2" id="KW-0812">Transmembrane</keyword>
<accession>A0ABY7Q582</accession>
<evidence type="ECO:0000256" key="2">
    <source>
        <dbReference type="SAM" id="Phobius"/>
    </source>
</evidence>
<dbReference type="Proteomes" id="UP001212821">
    <property type="component" value="Chromosome"/>
</dbReference>
<organism evidence="3 4">
    <name type="scientific">Kitasatospora cathayae</name>
    <dbReference type="NCBI Taxonomy" id="3004092"/>
    <lineage>
        <taxon>Bacteria</taxon>
        <taxon>Bacillati</taxon>
        <taxon>Actinomycetota</taxon>
        <taxon>Actinomycetes</taxon>
        <taxon>Kitasatosporales</taxon>
        <taxon>Streptomycetaceae</taxon>
        <taxon>Kitasatospora</taxon>
    </lineage>
</organism>